<keyword evidence="3" id="KW-1185">Reference proteome</keyword>
<dbReference type="InterPro" id="IPR011033">
    <property type="entry name" value="PRC_barrel-like_sf"/>
</dbReference>
<dbReference type="GO" id="GO:0005840">
    <property type="term" value="C:ribosome"/>
    <property type="evidence" value="ECO:0007669"/>
    <property type="project" value="InterPro"/>
</dbReference>
<name>A0A1S8M9E6_9CLOT</name>
<dbReference type="GO" id="GO:0043022">
    <property type="term" value="F:ribosome binding"/>
    <property type="evidence" value="ECO:0007669"/>
    <property type="project" value="InterPro"/>
</dbReference>
<keyword evidence="1" id="KW-0698">rRNA processing</keyword>
<dbReference type="InterPro" id="IPR036976">
    <property type="entry name" value="RimM_N_sf"/>
</dbReference>
<dbReference type="Pfam" id="PF05239">
    <property type="entry name" value="PRC"/>
    <property type="match status" value="1"/>
</dbReference>
<evidence type="ECO:0000313" key="3">
    <source>
        <dbReference type="Proteomes" id="UP000190951"/>
    </source>
</evidence>
<dbReference type="InterPro" id="IPR002676">
    <property type="entry name" value="RimM_N"/>
</dbReference>
<dbReference type="InterPro" id="IPR027275">
    <property type="entry name" value="PRC-brl_dom"/>
</dbReference>
<dbReference type="Pfam" id="PF01782">
    <property type="entry name" value="RimM"/>
    <property type="match status" value="1"/>
</dbReference>
<dbReference type="AlphaFoldDB" id="A0A1S8M9E6"/>
<dbReference type="NCBIfam" id="TIGR02273">
    <property type="entry name" value="16S_RimM"/>
    <property type="match status" value="1"/>
</dbReference>
<dbReference type="GO" id="GO:0005737">
    <property type="term" value="C:cytoplasm"/>
    <property type="evidence" value="ECO:0007669"/>
    <property type="project" value="UniProtKB-SubCell"/>
</dbReference>
<gene>
    <name evidence="1 2" type="primary">rimM</name>
    <name evidence="2" type="ORF">CROST_023350</name>
</gene>
<dbReference type="KEGG" id="crw:CROST_023350"/>
<dbReference type="SUPFAM" id="SSF50447">
    <property type="entry name" value="Translation proteins"/>
    <property type="match status" value="1"/>
</dbReference>
<dbReference type="InterPro" id="IPR011961">
    <property type="entry name" value="RimM"/>
</dbReference>
<keyword evidence="1" id="KW-0963">Cytoplasm</keyword>
<dbReference type="GO" id="GO:0042274">
    <property type="term" value="P:ribosomal small subunit biogenesis"/>
    <property type="evidence" value="ECO:0007669"/>
    <property type="project" value="UniProtKB-UniRule"/>
</dbReference>
<reference evidence="2 3" key="1">
    <citation type="submission" date="2022-04" db="EMBL/GenBank/DDBJ databases">
        <title>Genome sequence of C. roseum typestrain.</title>
        <authorList>
            <person name="Poehlein A."/>
            <person name="Schoch T."/>
            <person name="Duerre P."/>
            <person name="Daniel R."/>
        </authorList>
    </citation>
    <scope>NUCLEOTIDE SEQUENCE [LARGE SCALE GENOMIC DNA]</scope>
    <source>
        <strain evidence="2 3">DSM 7320</strain>
    </source>
</reference>
<dbReference type="SUPFAM" id="SSF50346">
    <property type="entry name" value="PRC-barrel domain"/>
    <property type="match status" value="1"/>
</dbReference>
<comment type="subcellular location">
    <subcellularLocation>
        <location evidence="1">Cytoplasm</location>
    </subcellularLocation>
</comment>
<dbReference type="PANTHER" id="PTHR33692:SF1">
    <property type="entry name" value="RIBOSOME MATURATION FACTOR RIMM"/>
    <property type="match status" value="1"/>
</dbReference>
<dbReference type="GO" id="GO:0006364">
    <property type="term" value="P:rRNA processing"/>
    <property type="evidence" value="ECO:0007669"/>
    <property type="project" value="UniProtKB-UniRule"/>
</dbReference>
<dbReference type="STRING" id="84029.CROST_03580"/>
<dbReference type="InterPro" id="IPR009000">
    <property type="entry name" value="Transl_B-barrel_sf"/>
</dbReference>
<organism evidence="2 3">
    <name type="scientific">Clostridium felsineum</name>
    <dbReference type="NCBI Taxonomy" id="36839"/>
    <lineage>
        <taxon>Bacteria</taxon>
        <taxon>Bacillati</taxon>
        <taxon>Bacillota</taxon>
        <taxon>Clostridia</taxon>
        <taxon>Eubacteriales</taxon>
        <taxon>Clostridiaceae</taxon>
        <taxon>Clostridium</taxon>
    </lineage>
</organism>
<comment type="similarity">
    <text evidence="1">Belongs to the RimM family.</text>
</comment>
<protein>
    <recommendedName>
        <fullName evidence="1">Ribosome maturation factor RimM</fullName>
    </recommendedName>
</protein>
<comment type="function">
    <text evidence="1">An accessory protein needed during the final step in the assembly of 30S ribosomal subunit, possibly for assembly of the head region. Essential for efficient processing of 16S rRNA. May be needed both before and after RbfA during the maturation of 16S rRNA. It has affinity for free ribosomal 30S subunits but not for 70S ribosomes.</text>
</comment>
<comment type="subunit">
    <text evidence="1">Binds ribosomal protein uS19.</text>
</comment>
<proteinExistence type="inferred from homology"/>
<evidence type="ECO:0000256" key="1">
    <source>
        <dbReference type="HAMAP-Rule" id="MF_00014"/>
    </source>
</evidence>
<sequence length="166" mass="19265">MEDFFSIGQIINTHGVRGELKIYPLTDDVNRFDALDSVYIDNEVRKVISVKKQPNKLILKIEGIDTLDEAVKYKNKYIKVLREDAVELKEGQYFIKDIIGCKVFDENDNLLGEVYDVINTKNNDVYCIKRDGKQDLLVPALKEIVLKIEMENKKIIIKAVEKWLED</sequence>
<comment type="domain">
    <text evidence="1">The PRC barrel domain binds ribosomal protein uS19.</text>
</comment>
<evidence type="ECO:0000313" key="2">
    <source>
        <dbReference type="EMBL" id="URZ11618.1"/>
    </source>
</evidence>
<dbReference type="RefSeq" id="WP_077833798.1">
    <property type="nucleotide sequence ID" value="NZ_CP096983.1"/>
</dbReference>
<dbReference type="Gene3D" id="2.30.30.240">
    <property type="entry name" value="PRC-barrel domain"/>
    <property type="match status" value="1"/>
</dbReference>
<accession>A0A1S8M9E6</accession>
<dbReference type="PANTHER" id="PTHR33692">
    <property type="entry name" value="RIBOSOME MATURATION FACTOR RIMM"/>
    <property type="match status" value="1"/>
</dbReference>
<dbReference type="EMBL" id="CP096983">
    <property type="protein sequence ID" value="URZ11618.1"/>
    <property type="molecule type" value="Genomic_DNA"/>
</dbReference>
<dbReference type="Proteomes" id="UP000190951">
    <property type="component" value="Chromosome"/>
</dbReference>
<keyword evidence="1" id="KW-0143">Chaperone</keyword>
<keyword evidence="1" id="KW-0690">Ribosome biogenesis</keyword>
<dbReference type="HAMAP" id="MF_00014">
    <property type="entry name" value="Ribosome_mat_RimM"/>
    <property type="match status" value="1"/>
</dbReference>
<dbReference type="Gene3D" id="2.40.30.60">
    <property type="entry name" value="RimM"/>
    <property type="match status" value="1"/>
</dbReference>